<dbReference type="InterPro" id="IPR015517">
    <property type="entry name" value="dCMP_deaminase-rel"/>
</dbReference>
<evidence type="ECO:0000259" key="2">
    <source>
        <dbReference type="PROSITE" id="PS51747"/>
    </source>
</evidence>
<dbReference type="AlphaFoldDB" id="A0A363NWL3"/>
<accession>A0A363NWL3</accession>
<organism evidence="3 4">
    <name type="scientific">Sphingobacterium athyrii</name>
    <dbReference type="NCBI Taxonomy" id="2152717"/>
    <lineage>
        <taxon>Bacteria</taxon>
        <taxon>Pseudomonadati</taxon>
        <taxon>Bacteroidota</taxon>
        <taxon>Sphingobacteriia</taxon>
        <taxon>Sphingobacteriales</taxon>
        <taxon>Sphingobacteriaceae</taxon>
        <taxon>Sphingobacterium</taxon>
    </lineage>
</organism>
<keyword evidence="4" id="KW-1185">Reference proteome</keyword>
<evidence type="ECO:0000313" key="3">
    <source>
        <dbReference type="EMBL" id="PUV25147.1"/>
    </source>
</evidence>
<dbReference type="GO" id="GO:0004132">
    <property type="term" value="F:dCMP deaminase activity"/>
    <property type="evidence" value="ECO:0007669"/>
    <property type="project" value="TreeGrafter"/>
</dbReference>
<gene>
    <name evidence="3" type="ORF">DCO56_09415</name>
</gene>
<comment type="caution">
    <text evidence="3">The sequence shown here is derived from an EMBL/GenBank/DDBJ whole genome shotgun (WGS) entry which is preliminary data.</text>
</comment>
<dbReference type="PANTHER" id="PTHR11086:SF18">
    <property type="entry name" value="DEOXYCYTIDYLATE DEAMINASE"/>
    <property type="match status" value="1"/>
</dbReference>
<dbReference type="OrthoDB" id="9788517at2"/>
<sequence>MSLENLYSLRNNFLVVGLTGRTGGGANDICKFLQSEENPFIKGKFTIPDNLHVNEIQKFTICQNLLIDDSNKWQKFSVIKYSDVLLLFFFKELYREVKNDFVNLSYEILLNSFVRVYNNKSVVTRRLGQEENTDHIVRNIFNLFKNNRETLNSVSILFQLLSTKPDFQQYRDTIEHLAYLNKIFFESFSNLTKEIYSLIDQIDPIARQLFLQDIARNLRSCGKVYFEEPQHIKIEPEYIFTVAVAINNIIKINRAPSSPNRIVIDSLKNSLEINYFRERYSGFYLIASARDEHDANEYLKRKINKMGFEGDNAENQFKKIKLIDEAHYQTKDFKIGKFTTPDVENCIQKADYYVYFGKKSDVEQEKYDAKIFSYLSLEIQLLKFLALVQKPGIVTPSAIERSMQLAFSSKYNSGCISRQVGAVVTDSNYSVKSIGWNEVPQGQTPCSLRSLKELINNERVQVYSDYEKNGGNYSGVSFKNKVNETLTEIYGDTSEFFNNLNGHNCPYCFKDFHNSFEGKENQVHTRSLHAEENAMLQISKFGGQPLNKGVLFTTASPCELCSKKAFQLGITKIFYIDPYPGIARQQILKAGNSQESNPKLYMFQGAVGRGYFKLYEPYMSIKDETFIRTRIKPRVSDEKKFKELKEELVNKFPDSSKVKSISTYEEMLDLIKKGLEKS</sequence>
<dbReference type="PROSITE" id="PS51747">
    <property type="entry name" value="CYT_DCMP_DEAMINASES_2"/>
    <property type="match status" value="1"/>
</dbReference>
<dbReference type="InterPro" id="IPR016193">
    <property type="entry name" value="Cytidine_deaminase-like"/>
</dbReference>
<dbReference type="GO" id="GO:0005737">
    <property type="term" value="C:cytoplasm"/>
    <property type="evidence" value="ECO:0007669"/>
    <property type="project" value="TreeGrafter"/>
</dbReference>
<dbReference type="PANTHER" id="PTHR11086">
    <property type="entry name" value="DEOXYCYTIDYLATE DEAMINASE-RELATED"/>
    <property type="match status" value="1"/>
</dbReference>
<dbReference type="RefSeq" id="WP_108633480.1">
    <property type="nucleotide sequence ID" value="NZ_QCXX01000002.1"/>
</dbReference>
<dbReference type="EMBL" id="QCXX01000002">
    <property type="protein sequence ID" value="PUV25147.1"/>
    <property type="molecule type" value="Genomic_DNA"/>
</dbReference>
<proteinExistence type="predicted"/>
<protein>
    <recommendedName>
        <fullName evidence="2">CMP/dCMP-type deaminase domain-containing protein</fullName>
    </recommendedName>
</protein>
<reference evidence="3 4" key="1">
    <citation type="submission" date="2018-04" db="EMBL/GenBank/DDBJ databases">
        <title>Sphingobacterium sp. M46 Genome.</title>
        <authorList>
            <person name="Cheng J."/>
            <person name="Li Y."/>
        </authorList>
    </citation>
    <scope>NUCLEOTIDE SEQUENCE [LARGE SCALE GENOMIC DNA]</scope>
    <source>
        <strain evidence="3 4">M46</strain>
    </source>
</reference>
<keyword evidence="1" id="KW-0378">Hydrolase</keyword>
<evidence type="ECO:0000313" key="4">
    <source>
        <dbReference type="Proteomes" id="UP000250831"/>
    </source>
</evidence>
<dbReference type="Pfam" id="PF00383">
    <property type="entry name" value="dCMP_cyt_deam_1"/>
    <property type="match status" value="1"/>
</dbReference>
<evidence type="ECO:0000256" key="1">
    <source>
        <dbReference type="ARBA" id="ARBA00022801"/>
    </source>
</evidence>
<dbReference type="InterPro" id="IPR002125">
    <property type="entry name" value="CMP_dCMP_dom"/>
</dbReference>
<name>A0A363NWL3_9SPHI</name>
<dbReference type="Gene3D" id="3.40.140.10">
    <property type="entry name" value="Cytidine Deaminase, domain 2"/>
    <property type="match status" value="1"/>
</dbReference>
<dbReference type="Proteomes" id="UP000250831">
    <property type="component" value="Unassembled WGS sequence"/>
</dbReference>
<feature type="domain" description="CMP/dCMP-type deaminase" evidence="2">
    <location>
        <begin position="397"/>
        <end position="595"/>
    </location>
</feature>
<dbReference type="SUPFAM" id="SSF53927">
    <property type="entry name" value="Cytidine deaminase-like"/>
    <property type="match status" value="1"/>
</dbReference>